<proteinExistence type="predicted"/>
<feature type="region of interest" description="Disordered" evidence="1">
    <location>
        <begin position="351"/>
        <end position="376"/>
    </location>
</feature>
<protein>
    <submittedName>
        <fullName evidence="2">Uncharacterized protein</fullName>
    </submittedName>
</protein>
<feature type="compositionally biased region" description="Basic residues" evidence="1">
    <location>
        <begin position="359"/>
        <end position="372"/>
    </location>
</feature>
<reference evidence="2 3" key="1">
    <citation type="journal article" date="2012" name="PLoS ONE">
        <title>Sequence and analysis of the genome of the pathogenic yeast Candida orthopsilosis.</title>
        <authorList>
            <person name="Riccombeni A."/>
            <person name="Vidanes G."/>
            <person name="Proux-Wera E."/>
            <person name="Wolfe K.H."/>
            <person name="Butler G."/>
        </authorList>
    </citation>
    <scope>NUCLEOTIDE SEQUENCE [LARGE SCALE GENOMIC DNA]</scope>
    <source>
        <strain evidence="2 3">Co 90-125</strain>
    </source>
</reference>
<dbReference type="KEGG" id="cot:CORT_0G00930"/>
<name>H8X9W4_CANO9</name>
<organism evidence="2 3">
    <name type="scientific">Candida orthopsilosis (strain 90-125)</name>
    <name type="common">Yeast</name>
    <dbReference type="NCBI Taxonomy" id="1136231"/>
    <lineage>
        <taxon>Eukaryota</taxon>
        <taxon>Fungi</taxon>
        <taxon>Dikarya</taxon>
        <taxon>Ascomycota</taxon>
        <taxon>Saccharomycotina</taxon>
        <taxon>Pichiomycetes</taxon>
        <taxon>Debaryomycetaceae</taxon>
        <taxon>Candida/Lodderomyces clade</taxon>
        <taxon>Candida</taxon>
    </lineage>
</organism>
<evidence type="ECO:0000313" key="2">
    <source>
        <dbReference type="EMBL" id="CCG24781.1"/>
    </source>
</evidence>
<dbReference type="GeneID" id="14541894"/>
<dbReference type="OrthoDB" id="4023855at2759"/>
<dbReference type="EMBL" id="HE681725">
    <property type="protein sequence ID" value="CCG24781.1"/>
    <property type="molecule type" value="Genomic_DNA"/>
</dbReference>
<dbReference type="AlphaFoldDB" id="H8X9W4"/>
<sequence length="404" mass="46569">MENSINLTASKIDLMTLEELRDPNLISRYPPLFQRRQHYVAVDDNSQTKFGRSLTQQHQNRSKVYETAHSALFNYPQSQSQAPAQRPPEQSEISLNSTSSHKETTEKKPHRSSTLFFKHRSKKTKKLERQETLRRSISKPYLQANDQKELEQPTNHSDTIEPIYVHALYPYRTKRSIKIKRDVSLSPDESRNDQTGVAMSPMSHHRLRVIRGQTRLPNSPGQQLSAINSLVVPPVGSSQIIGNPANYSSTIVHPNMRQDQLNNNNRQQLNFIRYDMMNLDNSNALSPIINESEFTSAQVNQQPSHNLNEILIPTSTFFVPTTSDSDESYYSVEDEVPHFATVSNTNDIRVHARSQQQQQHHRNHHHQHHHIRQVSSPLYRFNDSQTTRYASPFARQSDSPVRGR</sequence>
<evidence type="ECO:0000313" key="3">
    <source>
        <dbReference type="Proteomes" id="UP000005018"/>
    </source>
</evidence>
<accession>H8X9W4</accession>
<feature type="compositionally biased region" description="Low complexity" evidence="1">
    <location>
        <begin position="77"/>
        <end position="92"/>
    </location>
</feature>
<dbReference type="HOGENOM" id="CLU_670834_0_0_1"/>
<feature type="region of interest" description="Disordered" evidence="1">
    <location>
        <begin position="77"/>
        <end position="155"/>
    </location>
</feature>
<dbReference type="Proteomes" id="UP000005018">
    <property type="component" value="Chromosome 7"/>
</dbReference>
<feature type="compositionally biased region" description="Basic residues" evidence="1">
    <location>
        <begin position="117"/>
        <end position="126"/>
    </location>
</feature>
<keyword evidence="3" id="KW-1185">Reference proteome</keyword>
<gene>
    <name evidence="2" type="ORF">CORT_0G00930</name>
</gene>
<evidence type="ECO:0000256" key="1">
    <source>
        <dbReference type="SAM" id="MobiDB-lite"/>
    </source>
</evidence>
<dbReference type="RefSeq" id="XP_003870908.1">
    <property type="nucleotide sequence ID" value="XM_003870859.1"/>
</dbReference>